<sequence length="249" mass="28056">MAIRSLSVAFIDGTARALLVELGDEGKPRPFYRWLFSTLGNSEKRRETVTSLSIGGSLTRSIPDTVAAEPNRKWDCSRGMIQKLSERDCVSVGVLLKMHHTCSSHKGPTIHHRDLMKSPYLIFTEFSPLADPLFEPGRPGESAVEQGLRVLASFYLLPYHQLVLLTAYPRAASTTKIIREEVKAYNRDNILQKVKQHPTLSKSEFFGPTKEVTEDFEMKVTAQVIQHKGGDMTLKYAVKPKKKRKNKTV</sequence>
<dbReference type="Proteomes" id="UP000712600">
    <property type="component" value="Unassembled WGS sequence"/>
</dbReference>
<dbReference type="EMBL" id="QGKX02000996">
    <property type="protein sequence ID" value="KAF3560038.1"/>
    <property type="molecule type" value="Genomic_DNA"/>
</dbReference>
<name>A0A8S9R8T8_BRACR</name>
<organism evidence="1 2">
    <name type="scientific">Brassica cretica</name>
    <name type="common">Mustard</name>
    <dbReference type="NCBI Taxonomy" id="69181"/>
    <lineage>
        <taxon>Eukaryota</taxon>
        <taxon>Viridiplantae</taxon>
        <taxon>Streptophyta</taxon>
        <taxon>Embryophyta</taxon>
        <taxon>Tracheophyta</taxon>
        <taxon>Spermatophyta</taxon>
        <taxon>Magnoliopsida</taxon>
        <taxon>eudicotyledons</taxon>
        <taxon>Gunneridae</taxon>
        <taxon>Pentapetalae</taxon>
        <taxon>rosids</taxon>
        <taxon>malvids</taxon>
        <taxon>Brassicales</taxon>
        <taxon>Brassicaceae</taxon>
        <taxon>Brassiceae</taxon>
        <taxon>Brassica</taxon>
    </lineage>
</organism>
<protein>
    <submittedName>
        <fullName evidence="1">Uncharacterized protein</fullName>
    </submittedName>
</protein>
<evidence type="ECO:0000313" key="1">
    <source>
        <dbReference type="EMBL" id="KAF3560038.1"/>
    </source>
</evidence>
<accession>A0A8S9R8T8</accession>
<dbReference type="AlphaFoldDB" id="A0A8S9R8T8"/>
<evidence type="ECO:0000313" key="2">
    <source>
        <dbReference type="Proteomes" id="UP000712600"/>
    </source>
</evidence>
<reference evidence="1" key="1">
    <citation type="submission" date="2019-12" db="EMBL/GenBank/DDBJ databases">
        <title>Genome sequencing and annotation of Brassica cretica.</title>
        <authorList>
            <person name="Studholme D.J."/>
            <person name="Sarris P."/>
        </authorList>
    </citation>
    <scope>NUCLEOTIDE SEQUENCE</scope>
    <source>
        <strain evidence="1">PFS-109/04</strain>
        <tissue evidence="1">Leaf</tissue>
    </source>
</reference>
<proteinExistence type="predicted"/>
<gene>
    <name evidence="1" type="ORF">F2Q69_00014524</name>
</gene>
<comment type="caution">
    <text evidence="1">The sequence shown here is derived from an EMBL/GenBank/DDBJ whole genome shotgun (WGS) entry which is preliminary data.</text>
</comment>